<accession>A0AAV0AIZ4</accession>
<dbReference type="Pfam" id="PF08242">
    <property type="entry name" value="Methyltransf_12"/>
    <property type="match status" value="1"/>
</dbReference>
<comment type="caution">
    <text evidence="7">The sequence shown here is derived from an EMBL/GenBank/DDBJ whole genome shotgun (WGS) entry which is preliminary data.</text>
</comment>
<keyword evidence="5" id="KW-0472">Membrane</keyword>
<dbReference type="SUPFAM" id="SSF53335">
    <property type="entry name" value="S-adenosyl-L-methionine-dependent methyltransferases"/>
    <property type="match status" value="1"/>
</dbReference>
<keyword evidence="2 7" id="KW-0489">Methyltransferase</keyword>
<dbReference type="PANTHER" id="PTHR22809">
    <property type="entry name" value="METHYLTRANSFERASE-RELATED"/>
    <property type="match status" value="1"/>
</dbReference>
<evidence type="ECO:0000256" key="1">
    <source>
        <dbReference type="ARBA" id="ARBA00009725"/>
    </source>
</evidence>
<dbReference type="Proteomes" id="UP001153365">
    <property type="component" value="Unassembled WGS sequence"/>
</dbReference>
<evidence type="ECO:0000256" key="5">
    <source>
        <dbReference type="SAM" id="Phobius"/>
    </source>
</evidence>
<name>A0AAV0AIZ4_PHAPC</name>
<dbReference type="InterPro" id="IPR026113">
    <property type="entry name" value="METTL2/6/8-like"/>
</dbReference>
<feature type="transmembrane region" description="Helical" evidence="5">
    <location>
        <begin position="338"/>
        <end position="358"/>
    </location>
</feature>
<protein>
    <submittedName>
        <fullName evidence="7">S-adenosyl-L-methionine-dependent methyltransferase</fullName>
    </submittedName>
</protein>
<evidence type="ECO:0000256" key="2">
    <source>
        <dbReference type="ARBA" id="ARBA00022603"/>
    </source>
</evidence>
<dbReference type="InterPro" id="IPR013217">
    <property type="entry name" value="Methyltransf_12"/>
</dbReference>
<comment type="similarity">
    <text evidence="1">Belongs to the methyltransferase superfamily. METL family.</text>
</comment>
<keyword evidence="3" id="KW-0808">Transferase</keyword>
<organism evidence="7 8">
    <name type="scientific">Phakopsora pachyrhizi</name>
    <name type="common">Asian soybean rust disease fungus</name>
    <dbReference type="NCBI Taxonomy" id="170000"/>
    <lineage>
        <taxon>Eukaryota</taxon>
        <taxon>Fungi</taxon>
        <taxon>Dikarya</taxon>
        <taxon>Basidiomycota</taxon>
        <taxon>Pucciniomycotina</taxon>
        <taxon>Pucciniomycetes</taxon>
        <taxon>Pucciniales</taxon>
        <taxon>Phakopsoraceae</taxon>
        <taxon>Phakopsora</taxon>
    </lineage>
</organism>
<evidence type="ECO:0000256" key="3">
    <source>
        <dbReference type="ARBA" id="ARBA00022679"/>
    </source>
</evidence>
<proteinExistence type="inferred from homology"/>
<reference evidence="7" key="1">
    <citation type="submission" date="2022-06" db="EMBL/GenBank/DDBJ databases">
        <authorList>
            <consortium name="SYNGENTA / RWTH Aachen University"/>
        </authorList>
    </citation>
    <scope>NUCLEOTIDE SEQUENCE</scope>
</reference>
<dbReference type="AlphaFoldDB" id="A0AAV0AIZ4"/>
<feature type="region of interest" description="Disordered" evidence="4">
    <location>
        <begin position="1"/>
        <end position="22"/>
    </location>
</feature>
<dbReference type="InterPro" id="IPR029063">
    <property type="entry name" value="SAM-dependent_MTases_sf"/>
</dbReference>
<evidence type="ECO:0000313" key="8">
    <source>
        <dbReference type="Proteomes" id="UP001153365"/>
    </source>
</evidence>
<dbReference type="PANTHER" id="PTHR22809:SF11">
    <property type="entry name" value="TRNA N(3)-METHYLCYTIDINE METHYLTRANSFERASE METTL2"/>
    <property type="match status" value="1"/>
</dbReference>
<gene>
    <name evidence="7" type="ORF">PPACK8108_LOCUS2390</name>
</gene>
<keyword evidence="5" id="KW-0812">Transmembrane</keyword>
<evidence type="ECO:0000259" key="6">
    <source>
        <dbReference type="Pfam" id="PF08242"/>
    </source>
</evidence>
<evidence type="ECO:0000313" key="7">
    <source>
        <dbReference type="EMBL" id="CAH7667948.1"/>
    </source>
</evidence>
<feature type="domain" description="Methyltransferase type 12" evidence="6">
    <location>
        <begin position="155"/>
        <end position="259"/>
    </location>
</feature>
<sequence>MISLARGKLDEEEDDHRASSISIKAPFPKQSRIVNNNNDKVNEEGEDVNEVYSKSKIGRRKFDGSSVDPWKFNAWDDVEWDEDLERNALEIVKRQIQSPVPQEIKLKFNENPKSFWDSFYEVRRDTFFKNRSWLMNEFRALDESIKPKAGKVKIVELGCGPGNTAFPILSSNQNPELFLYALDYSSKAIDLLKNNPLYDPSKVLGLVWDMSTSDGIPSEIEAGSIDIVLMIFCFSALQPSDWSKAIRNVSGMLKPGGVLLFRDYGRHDLTQLRMKGSRFMEDNLYIRGDGTRVYFFDRDDDDDDDDGKRKSSGLEVVDLKVDRRLLLNRARKLKMYRVWLQVCFIIIITTLIIGLSLIKRGLMRFSPFVYPFLY</sequence>
<dbReference type="EMBL" id="CALTRL010000399">
    <property type="protein sequence ID" value="CAH7667948.1"/>
    <property type="molecule type" value="Genomic_DNA"/>
</dbReference>
<dbReference type="GO" id="GO:0052735">
    <property type="term" value="F:tRNA (cytidine-3-)-methyltransferase activity"/>
    <property type="evidence" value="ECO:0007669"/>
    <property type="project" value="TreeGrafter"/>
</dbReference>
<evidence type="ECO:0000256" key="4">
    <source>
        <dbReference type="SAM" id="MobiDB-lite"/>
    </source>
</evidence>
<dbReference type="GO" id="GO:0032259">
    <property type="term" value="P:methylation"/>
    <property type="evidence" value="ECO:0007669"/>
    <property type="project" value="UniProtKB-KW"/>
</dbReference>
<keyword evidence="5" id="KW-1133">Transmembrane helix</keyword>
<dbReference type="Gene3D" id="3.40.50.150">
    <property type="entry name" value="Vaccinia Virus protein VP39"/>
    <property type="match status" value="1"/>
</dbReference>
<keyword evidence="8" id="KW-1185">Reference proteome</keyword>
<dbReference type="CDD" id="cd02440">
    <property type="entry name" value="AdoMet_MTases"/>
    <property type="match status" value="1"/>
</dbReference>